<dbReference type="GeneID" id="63186585"/>
<keyword evidence="2" id="KW-0472">Membrane</keyword>
<dbReference type="Proteomes" id="UP000663203">
    <property type="component" value="Chromosome"/>
</dbReference>
<keyword evidence="4" id="KW-1185">Reference proteome</keyword>
<reference evidence="3 4" key="1">
    <citation type="submission" date="2021-03" db="EMBL/GenBank/DDBJ databases">
        <title>Haloterrigena longa sp. nov. and Haloterrigena limicola sp. nov., extremely halophilic archaea isolated from a salt lake.</title>
        <authorList>
            <person name="Henglin C."/>
        </authorList>
    </citation>
    <scope>NUCLEOTIDE SEQUENCE [LARGE SCALE GENOMIC DNA]</scope>
    <source>
        <strain evidence="3 4">KZCA68</strain>
    </source>
</reference>
<feature type="region of interest" description="Disordered" evidence="1">
    <location>
        <begin position="120"/>
        <end position="140"/>
    </location>
</feature>
<dbReference type="KEGG" id="hakz:J0X25_04730"/>
<dbReference type="EMBL" id="CP071462">
    <property type="protein sequence ID" value="QSX00273.1"/>
    <property type="molecule type" value="Genomic_DNA"/>
</dbReference>
<organism evidence="3 4">
    <name type="scientific">Haloterrigena alkaliphila</name>
    <dbReference type="NCBI Taxonomy" id="2816475"/>
    <lineage>
        <taxon>Archaea</taxon>
        <taxon>Methanobacteriati</taxon>
        <taxon>Methanobacteriota</taxon>
        <taxon>Stenosarchaea group</taxon>
        <taxon>Halobacteria</taxon>
        <taxon>Halobacteriales</taxon>
        <taxon>Natrialbaceae</taxon>
        <taxon>Haloterrigena</taxon>
    </lineage>
</organism>
<sequence>MARLGTVLLKGAGVALLALLVLGAVATVVSIVLSIVATVVAAVVTMAILAVCVLAVVGLVSLLRGDEAADADTIGDPTTRSAETAAPTDRLRSRYVDGELSEAEFERELDRLLEADGGADRLERDRTRESTSDRSRLRDR</sequence>
<protein>
    <submittedName>
        <fullName evidence="3">SHOCT domain-containing protein</fullName>
    </submittedName>
</protein>
<dbReference type="RefSeq" id="WP_207289993.1">
    <property type="nucleotide sequence ID" value="NZ_CP071462.1"/>
</dbReference>
<keyword evidence="2" id="KW-0812">Transmembrane</keyword>
<name>A0A8A2VIW3_9EURY</name>
<proteinExistence type="predicted"/>
<feature type="transmembrane region" description="Helical" evidence="2">
    <location>
        <begin position="12"/>
        <end position="33"/>
    </location>
</feature>
<accession>A0A8A2VIW3</accession>
<evidence type="ECO:0000313" key="4">
    <source>
        <dbReference type="Proteomes" id="UP000663203"/>
    </source>
</evidence>
<feature type="transmembrane region" description="Helical" evidence="2">
    <location>
        <begin position="39"/>
        <end position="63"/>
    </location>
</feature>
<evidence type="ECO:0000313" key="3">
    <source>
        <dbReference type="EMBL" id="QSX00273.1"/>
    </source>
</evidence>
<evidence type="ECO:0000256" key="2">
    <source>
        <dbReference type="SAM" id="Phobius"/>
    </source>
</evidence>
<keyword evidence="2" id="KW-1133">Transmembrane helix</keyword>
<gene>
    <name evidence="3" type="ORF">J0X25_04730</name>
</gene>
<evidence type="ECO:0000256" key="1">
    <source>
        <dbReference type="SAM" id="MobiDB-lite"/>
    </source>
</evidence>
<dbReference type="AlphaFoldDB" id="A0A8A2VIW3"/>